<proteinExistence type="predicted"/>
<dbReference type="Proteomes" id="UP000230709">
    <property type="component" value="Chromosome"/>
</dbReference>
<dbReference type="STRING" id="595536.GCA_000178815_02559"/>
<dbReference type="KEGG" id="mtw:CQW49_13030"/>
<dbReference type="SUPFAM" id="SSF158837">
    <property type="entry name" value="AGR C 984p-like"/>
    <property type="match status" value="1"/>
</dbReference>
<dbReference type="InterPro" id="IPR010626">
    <property type="entry name" value="DUF1217"/>
</dbReference>
<dbReference type="EMBL" id="CP023737">
    <property type="protein sequence ID" value="ATQ68704.1"/>
    <property type="molecule type" value="Genomic_DNA"/>
</dbReference>
<sequence length="266" mass="28917">MTTLSTYLQIANNQSLWQSMTAKQPDVATQTQYFEDNIGKVQSVDDFMKNDRLFNYAMTAFGLGDMTYAKGMMQKVLEQGVSDNSALANTLNNANIKAFATAFDFADNGASTTSSSTLVDNVVSRYAEQSLEDNQGQQNPGVQLALYFQRNAPSITSVYGILADSKILSVVQTALGISTQTTSQSIDSQAAMLTSKLDITDFQDPKKLQQFISRFAAMYDYNNSGSDANSQSSLLSTLFDSSSSDSSFGLDSSLLLSVQGVRFNSF</sequence>
<accession>A0A2D2D165</accession>
<name>A0A2D2D165_METT3</name>
<evidence type="ECO:0000313" key="1">
    <source>
        <dbReference type="EMBL" id="ATQ68704.1"/>
    </source>
</evidence>
<reference evidence="2" key="1">
    <citation type="submission" date="2017-10" db="EMBL/GenBank/DDBJ databases">
        <title>Completed PacBio SMRT sequence of Methylosinus trichosporium OB3b reveals presence of a third large plasmid.</title>
        <authorList>
            <person name="Charles T.C."/>
            <person name="Lynch M.D.J."/>
            <person name="Heil J.R."/>
            <person name="Cheng J."/>
        </authorList>
    </citation>
    <scope>NUCLEOTIDE SEQUENCE [LARGE SCALE GENOMIC DNA]</scope>
    <source>
        <strain evidence="2">OB3b</strain>
    </source>
</reference>
<dbReference type="Pfam" id="PF06748">
    <property type="entry name" value="DUF1217"/>
    <property type="match status" value="1"/>
</dbReference>
<dbReference type="RefSeq" id="WP_003609129.1">
    <property type="nucleotide sequence ID" value="NZ_ADVE02000001.1"/>
</dbReference>
<dbReference type="InterPro" id="IPR023157">
    <property type="entry name" value="AGR-C-984p-like_sf"/>
</dbReference>
<evidence type="ECO:0000313" key="2">
    <source>
        <dbReference type="Proteomes" id="UP000230709"/>
    </source>
</evidence>
<dbReference type="AlphaFoldDB" id="A0A2D2D165"/>
<keyword evidence="2" id="KW-1185">Reference proteome</keyword>
<protein>
    <submittedName>
        <fullName evidence="1">DUF1217 domain-containing protein</fullName>
    </submittedName>
</protein>
<organism evidence="1 2">
    <name type="scientific">Methylosinus trichosporium (strain ATCC 35070 / NCIMB 11131 / UNIQEM 75 / OB3b)</name>
    <dbReference type="NCBI Taxonomy" id="595536"/>
    <lineage>
        <taxon>Bacteria</taxon>
        <taxon>Pseudomonadati</taxon>
        <taxon>Pseudomonadota</taxon>
        <taxon>Alphaproteobacteria</taxon>
        <taxon>Hyphomicrobiales</taxon>
        <taxon>Methylocystaceae</taxon>
        <taxon>Methylosinus</taxon>
    </lineage>
</organism>
<dbReference type="Gene3D" id="1.10.3700.10">
    <property type="entry name" value="AGR C 984p-like"/>
    <property type="match status" value="1"/>
</dbReference>
<gene>
    <name evidence="1" type="ORF">CQW49_13030</name>
</gene>